<dbReference type="Proteomes" id="UP000178235">
    <property type="component" value="Unassembled WGS sequence"/>
</dbReference>
<protein>
    <submittedName>
        <fullName evidence="1">Uncharacterized protein</fullName>
    </submittedName>
</protein>
<organism evidence="1 2">
    <name type="scientific">Candidatus Nomurabacteria bacterium RIFCSPHIGHO2_01_FULL_42_15</name>
    <dbReference type="NCBI Taxonomy" id="1801742"/>
    <lineage>
        <taxon>Bacteria</taxon>
        <taxon>Candidatus Nomuraibacteriota</taxon>
    </lineage>
</organism>
<gene>
    <name evidence="1" type="ORF">A2738_03710</name>
</gene>
<sequence length="173" mass="20279">MDNKFIYVNDKYQIDALNKDWIGLPVFFENLPEEIKIKGDTFYFPTPFHISLVYIGKIIEKYNISIPDFRDKIIDDFSNFTKTDNIEVIKYNNKYKLVSRDGINKTIVVMCEVSNLNNFFDFINKKYELNIKYPATHVTLYNTSKGKSGIWLMDEDDIKNITVTIPNPIGRPL</sequence>
<evidence type="ECO:0000313" key="2">
    <source>
        <dbReference type="Proteomes" id="UP000178235"/>
    </source>
</evidence>
<dbReference type="EMBL" id="MFTS01000007">
    <property type="protein sequence ID" value="OGI67926.1"/>
    <property type="molecule type" value="Genomic_DNA"/>
</dbReference>
<comment type="caution">
    <text evidence="1">The sequence shown here is derived from an EMBL/GenBank/DDBJ whole genome shotgun (WGS) entry which is preliminary data.</text>
</comment>
<dbReference type="AlphaFoldDB" id="A0A1F6VED8"/>
<proteinExistence type="predicted"/>
<accession>A0A1F6VED8</accession>
<reference evidence="1 2" key="1">
    <citation type="journal article" date="2016" name="Nat. Commun.">
        <title>Thousands of microbial genomes shed light on interconnected biogeochemical processes in an aquifer system.</title>
        <authorList>
            <person name="Anantharaman K."/>
            <person name="Brown C.T."/>
            <person name="Hug L.A."/>
            <person name="Sharon I."/>
            <person name="Castelle C.J."/>
            <person name="Probst A.J."/>
            <person name="Thomas B.C."/>
            <person name="Singh A."/>
            <person name="Wilkins M.J."/>
            <person name="Karaoz U."/>
            <person name="Brodie E.L."/>
            <person name="Williams K.H."/>
            <person name="Hubbard S.S."/>
            <person name="Banfield J.F."/>
        </authorList>
    </citation>
    <scope>NUCLEOTIDE SEQUENCE [LARGE SCALE GENOMIC DNA]</scope>
</reference>
<name>A0A1F6VED8_9BACT</name>
<evidence type="ECO:0000313" key="1">
    <source>
        <dbReference type="EMBL" id="OGI67926.1"/>
    </source>
</evidence>